<protein>
    <recommendedName>
        <fullName evidence="4 11">3-oxoacyl-[acyl-carrier-protein] synthase 2</fullName>
        <ecNumber evidence="3 11">2.3.1.179</ecNumber>
    </recommendedName>
</protein>
<dbReference type="Gene3D" id="3.40.47.10">
    <property type="match status" value="1"/>
</dbReference>
<evidence type="ECO:0000256" key="2">
    <source>
        <dbReference type="ARBA" id="ARBA00008467"/>
    </source>
</evidence>
<keyword evidence="7" id="KW-0276">Fatty acid metabolism</keyword>
<comment type="similarity">
    <text evidence="2 11 13">Belongs to the thiolase-like superfamily. Beta-ketoacyl-ACP synthases family.</text>
</comment>
<evidence type="ECO:0000256" key="10">
    <source>
        <dbReference type="ARBA" id="ARBA00023315"/>
    </source>
</evidence>
<dbReference type="GO" id="GO:0006633">
    <property type="term" value="P:fatty acid biosynthetic process"/>
    <property type="evidence" value="ECO:0007669"/>
    <property type="project" value="UniProtKB-UniRule"/>
</dbReference>
<evidence type="ECO:0000256" key="11">
    <source>
        <dbReference type="PIRNR" id="PIRNR000447"/>
    </source>
</evidence>
<feature type="domain" description="Ketosynthase family 3 (KS3)" evidence="14">
    <location>
        <begin position="2"/>
        <end position="409"/>
    </location>
</feature>
<proteinExistence type="inferred from homology"/>
<dbReference type="InterPro" id="IPR000794">
    <property type="entry name" value="Beta-ketoacyl_synthase"/>
</dbReference>
<dbReference type="InterPro" id="IPR014030">
    <property type="entry name" value="Ketoacyl_synth_N"/>
</dbReference>
<dbReference type="FunFam" id="3.40.47.10:FF:000018">
    <property type="entry name" value="3-oxoacyl-[acyl-carrier-protein] synthase 2"/>
    <property type="match status" value="1"/>
</dbReference>
<dbReference type="Pfam" id="PF02801">
    <property type="entry name" value="Ketoacyl-synt_C"/>
    <property type="match status" value="1"/>
</dbReference>
<evidence type="ECO:0000256" key="5">
    <source>
        <dbReference type="ARBA" id="ARBA00022516"/>
    </source>
</evidence>
<dbReference type="PANTHER" id="PTHR11712:SF336">
    <property type="entry name" value="3-OXOACYL-[ACYL-CARRIER-PROTEIN] SYNTHASE, MITOCHONDRIAL"/>
    <property type="match status" value="1"/>
</dbReference>
<dbReference type="InterPro" id="IPR017568">
    <property type="entry name" value="3-oxoacyl-ACP_synth-2"/>
</dbReference>
<sequence>MNRRVVITGLGVVSPVGIGKDNYWRALEAGENGIRNITAFDASDYNVKIAGEVLDFDPALYVAKKEAKRTDRVIQFSTAAASMALEDAKLDPASVDPWKFGVYIGSGTGGLHTSWEGYQDLSEKGPRHVGPFAIPMMISNMTSAYIAIKYGCKGPNMCIVTACASSINSIGEAWYAVQRGDADVMLAGGAEACVMGLTVAGFASMKALCTTHNDDPECACRPFDKDRAGFIVAEGAGVVVLEDLERARARGAHIYGELTGYGATCDAYHLTAPDPDGAGAMKAMELAMKQSGWNGVDLVNAHGTSTHLNEIMESKAINGLLGDKAKDTLVTSTKSIFGHTLGAAGGVAVVAALQAFEQGIVHKTRNYETPDPECNVNVVAETLYDRNVKRILVNNFGFGGHNGVLALQKYEG</sequence>
<dbReference type="GO" id="GO:0004315">
    <property type="term" value="F:3-oxoacyl-[acyl-carrier-protein] synthase activity"/>
    <property type="evidence" value="ECO:0007669"/>
    <property type="project" value="UniProtKB-UniRule"/>
</dbReference>
<evidence type="ECO:0000256" key="13">
    <source>
        <dbReference type="RuleBase" id="RU003694"/>
    </source>
</evidence>
<dbReference type="UniPathway" id="UPA00094"/>
<keyword evidence="9 11" id="KW-0275">Fatty acid biosynthesis</keyword>
<evidence type="ECO:0000313" key="15">
    <source>
        <dbReference type="EMBL" id="MST56167.1"/>
    </source>
</evidence>
<evidence type="ECO:0000256" key="4">
    <source>
        <dbReference type="ARBA" id="ARBA00014657"/>
    </source>
</evidence>
<evidence type="ECO:0000256" key="7">
    <source>
        <dbReference type="ARBA" id="ARBA00022832"/>
    </source>
</evidence>
<evidence type="ECO:0000256" key="9">
    <source>
        <dbReference type="ARBA" id="ARBA00023160"/>
    </source>
</evidence>
<evidence type="ECO:0000256" key="12">
    <source>
        <dbReference type="PIRSR" id="PIRSR000447-1"/>
    </source>
</evidence>
<dbReference type="InterPro" id="IPR020841">
    <property type="entry name" value="PKS_Beta-ketoAc_synthase_dom"/>
</dbReference>
<evidence type="ECO:0000259" key="14">
    <source>
        <dbReference type="PROSITE" id="PS52004"/>
    </source>
</evidence>
<dbReference type="SMART" id="SM00825">
    <property type="entry name" value="PKS_KS"/>
    <property type="match status" value="1"/>
</dbReference>
<dbReference type="InterPro" id="IPR014031">
    <property type="entry name" value="Ketoacyl_synth_C"/>
</dbReference>
<dbReference type="EC" id="2.3.1.179" evidence="3 11"/>
<dbReference type="PROSITE" id="PS52004">
    <property type="entry name" value="KS3_2"/>
    <property type="match status" value="1"/>
</dbReference>
<dbReference type="GO" id="GO:0005829">
    <property type="term" value="C:cytosol"/>
    <property type="evidence" value="ECO:0007669"/>
    <property type="project" value="TreeGrafter"/>
</dbReference>
<dbReference type="AlphaFoldDB" id="A0A6L5YEQ6"/>
<feature type="active site" description="For beta-ketoacyl synthase activity" evidence="12">
    <location>
        <position position="163"/>
    </location>
</feature>
<comment type="catalytic activity">
    <reaction evidence="11">
        <text>a fatty acyl-[ACP] + malonyl-[ACP] + H(+) = a 3-oxoacyl-[ACP] + holo-[ACP] + CO2</text>
        <dbReference type="Rhea" id="RHEA:22836"/>
        <dbReference type="Rhea" id="RHEA-COMP:9623"/>
        <dbReference type="Rhea" id="RHEA-COMP:9685"/>
        <dbReference type="Rhea" id="RHEA-COMP:9916"/>
        <dbReference type="Rhea" id="RHEA-COMP:14125"/>
        <dbReference type="ChEBI" id="CHEBI:15378"/>
        <dbReference type="ChEBI" id="CHEBI:16526"/>
        <dbReference type="ChEBI" id="CHEBI:64479"/>
        <dbReference type="ChEBI" id="CHEBI:78449"/>
        <dbReference type="ChEBI" id="CHEBI:78776"/>
        <dbReference type="ChEBI" id="CHEBI:138651"/>
    </reaction>
</comment>
<dbReference type="PIRSF" id="PIRSF000447">
    <property type="entry name" value="KAS_II"/>
    <property type="match status" value="1"/>
</dbReference>
<evidence type="ECO:0000256" key="1">
    <source>
        <dbReference type="ARBA" id="ARBA00005194"/>
    </source>
</evidence>
<dbReference type="SUPFAM" id="SSF53901">
    <property type="entry name" value="Thiolase-like"/>
    <property type="match status" value="2"/>
</dbReference>
<dbReference type="Proteomes" id="UP000473699">
    <property type="component" value="Unassembled WGS sequence"/>
</dbReference>
<gene>
    <name evidence="15" type="primary">fabF</name>
    <name evidence="15" type="ORF">FYJ74_09000</name>
</gene>
<name>A0A6L5YEQ6_9BACT</name>
<dbReference type="NCBIfam" id="TIGR03150">
    <property type="entry name" value="fabF"/>
    <property type="match status" value="1"/>
</dbReference>
<dbReference type="CDD" id="cd00834">
    <property type="entry name" value="KAS_I_II"/>
    <property type="match status" value="1"/>
</dbReference>
<comment type="catalytic activity">
    <reaction evidence="11">
        <text>(9Z)-hexadecenoyl-[ACP] + malonyl-[ACP] + H(+) = 3-oxo-(11Z)-octadecenoyl-[ACP] + holo-[ACP] + CO2</text>
        <dbReference type="Rhea" id="RHEA:55040"/>
        <dbReference type="Rhea" id="RHEA-COMP:9623"/>
        <dbReference type="Rhea" id="RHEA-COMP:9685"/>
        <dbReference type="Rhea" id="RHEA-COMP:10800"/>
        <dbReference type="Rhea" id="RHEA-COMP:14074"/>
        <dbReference type="ChEBI" id="CHEBI:15378"/>
        <dbReference type="ChEBI" id="CHEBI:16526"/>
        <dbReference type="ChEBI" id="CHEBI:64479"/>
        <dbReference type="ChEBI" id="CHEBI:78449"/>
        <dbReference type="ChEBI" id="CHEBI:83989"/>
        <dbReference type="ChEBI" id="CHEBI:138538"/>
        <dbReference type="EC" id="2.3.1.179"/>
    </reaction>
</comment>
<accession>A0A6L5YEQ6</accession>
<reference evidence="15 16" key="1">
    <citation type="submission" date="2019-08" db="EMBL/GenBank/DDBJ databases">
        <title>In-depth cultivation of the pig gut microbiome towards novel bacterial diversity and tailored functional studies.</title>
        <authorList>
            <person name="Wylensek D."/>
            <person name="Hitch T.C.A."/>
            <person name="Clavel T."/>
        </authorList>
    </citation>
    <scope>NUCLEOTIDE SEQUENCE [LARGE SCALE GENOMIC DNA]</scope>
    <source>
        <strain evidence="15 16">SM-530-WT-4B</strain>
    </source>
</reference>
<comment type="pathway">
    <text evidence="1 11">Lipid metabolism; fatty acid biosynthesis.</text>
</comment>
<evidence type="ECO:0000256" key="6">
    <source>
        <dbReference type="ARBA" id="ARBA00022679"/>
    </source>
</evidence>
<keyword evidence="6 11" id="KW-0808">Transferase</keyword>
<dbReference type="RefSeq" id="WP_154529249.1">
    <property type="nucleotide sequence ID" value="NZ_JAXDZJ010000112.1"/>
</dbReference>
<dbReference type="PANTHER" id="PTHR11712">
    <property type="entry name" value="POLYKETIDE SYNTHASE-RELATED"/>
    <property type="match status" value="1"/>
</dbReference>
<organism evidence="15 16">
    <name type="scientific">Pyramidobacter porci</name>
    <dbReference type="NCBI Taxonomy" id="2605789"/>
    <lineage>
        <taxon>Bacteria</taxon>
        <taxon>Thermotogati</taxon>
        <taxon>Synergistota</taxon>
        <taxon>Synergistia</taxon>
        <taxon>Synergistales</taxon>
        <taxon>Dethiosulfovibrionaceae</taxon>
        <taxon>Pyramidobacter</taxon>
    </lineage>
</organism>
<evidence type="ECO:0000256" key="3">
    <source>
        <dbReference type="ARBA" id="ARBA00012356"/>
    </source>
</evidence>
<dbReference type="InterPro" id="IPR016039">
    <property type="entry name" value="Thiolase-like"/>
</dbReference>
<dbReference type="Pfam" id="PF00109">
    <property type="entry name" value="ketoacyl-synt"/>
    <property type="match status" value="1"/>
</dbReference>
<keyword evidence="8" id="KW-0443">Lipid metabolism</keyword>
<dbReference type="InterPro" id="IPR018201">
    <property type="entry name" value="Ketoacyl_synth_AS"/>
</dbReference>
<comment type="function">
    <text evidence="11">Involved in the type II fatty acid elongation cycle. Catalyzes the elongation of a wide range of acyl-ACP by the addition of two carbons from malonyl-ACP to an acyl acceptor. Can efficiently catalyze the conversion of palmitoleoyl-ACP (cis-hexadec-9-enoyl-ACP) to cis-vaccenoyl-ACP (cis-octadec-11-enoyl-ACP), an essential step in the thermal regulation of fatty acid composition.</text>
</comment>
<dbReference type="NCBIfam" id="NF005589">
    <property type="entry name" value="PRK07314.1"/>
    <property type="match status" value="1"/>
</dbReference>
<dbReference type="EMBL" id="VUNH01000009">
    <property type="protein sequence ID" value="MST56167.1"/>
    <property type="molecule type" value="Genomic_DNA"/>
</dbReference>
<evidence type="ECO:0000313" key="16">
    <source>
        <dbReference type="Proteomes" id="UP000473699"/>
    </source>
</evidence>
<keyword evidence="10 11" id="KW-0012">Acyltransferase</keyword>
<evidence type="ECO:0000256" key="8">
    <source>
        <dbReference type="ARBA" id="ARBA00023098"/>
    </source>
</evidence>
<dbReference type="PROSITE" id="PS00606">
    <property type="entry name" value="KS3_1"/>
    <property type="match status" value="1"/>
</dbReference>
<comment type="caution">
    <text evidence="15">The sequence shown here is derived from an EMBL/GenBank/DDBJ whole genome shotgun (WGS) entry which is preliminary data.</text>
</comment>
<keyword evidence="5 11" id="KW-0444">Lipid biosynthesis</keyword>
<keyword evidence="16" id="KW-1185">Reference proteome</keyword>